<dbReference type="InterPro" id="IPR036873">
    <property type="entry name" value="Rhodanese-like_dom_sf"/>
</dbReference>
<dbReference type="Proteomes" id="UP000679691">
    <property type="component" value="Unassembled WGS sequence"/>
</dbReference>
<dbReference type="InterPro" id="IPR051682">
    <property type="entry name" value="Mito_Persulfide_Diox"/>
</dbReference>
<dbReference type="GO" id="GO:0004792">
    <property type="term" value="F:thiosulfate-cyanide sulfurtransferase activity"/>
    <property type="evidence" value="ECO:0007669"/>
    <property type="project" value="InterPro"/>
</dbReference>
<sequence length="465" mass="51689">MYFEHIFDQTLAHSSYIIGCQVSGEALVIDPKRDVDSYLQIAQHNNLHITHITETHIHADYLSGSLELAELTKAQLYLSDEGGADWQYQFPHIGLKHGDTIKIGNLVLEVIHTPGHTPESISFLLTDKAATEAPIMLFSGDFVFVGDVGRPDLLEAAAGIEGSKEIGAAQLYDSLSKFRNLPSYVQVWPAHGAGSACGKALGAVPSTTVGYELIRNWAFQFGTNQEGFTESLLADQPEAPRYFAQMKKLNKTLRPLVLSVPTYTHLSWAEVENYLQQGAQLIDTREKSIFAKGHLPGALNIQHTKSFNTWAGWVIDYERPIILVAEDAETEALARKLMRIGLDRVVGYLRSADLMAQDTRLVSSKIIDFDTMKARLTDPEYQILDVRNNKEFEQGHLPGAKNIFVGHLLGALDQLDRSKKIALHCQAGDRATIAQSLLEAQGFEQVESYMPSMREWIEKEGPLVS</sequence>
<dbReference type="CDD" id="cd07724">
    <property type="entry name" value="POD-like_MBL-fold"/>
    <property type="match status" value="1"/>
</dbReference>
<feature type="domain" description="Rhodanese" evidence="2">
    <location>
        <begin position="377"/>
        <end position="465"/>
    </location>
</feature>
<reference evidence="3" key="1">
    <citation type="submission" date="2021-03" db="EMBL/GenBank/DDBJ databases">
        <authorList>
            <person name="Lu T."/>
            <person name="Wang Q."/>
            <person name="Han X."/>
        </authorList>
    </citation>
    <scope>NUCLEOTIDE SEQUENCE</scope>
    <source>
        <strain evidence="3">WQ 2009</strain>
    </source>
</reference>
<gene>
    <name evidence="3" type="ORF">J5U18_00795</name>
</gene>
<dbReference type="PROSITE" id="PS50206">
    <property type="entry name" value="RHODANESE_3"/>
    <property type="match status" value="2"/>
</dbReference>
<dbReference type="GO" id="GO:0046872">
    <property type="term" value="F:metal ion binding"/>
    <property type="evidence" value="ECO:0007669"/>
    <property type="project" value="UniProtKB-KW"/>
</dbReference>
<dbReference type="FunFam" id="3.60.15.10:FF:000030">
    <property type="entry name" value="Metallo-beta-lactamase family protein"/>
    <property type="match status" value="1"/>
</dbReference>
<dbReference type="PROSITE" id="PS00380">
    <property type="entry name" value="RHODANESE_1"/>
    <property type="match status" value="2"/>
</dbReference>
<dbReference type="InterPro" id="IPR001763">
    <property type="entry name" value="Rhodanese-like_dom"/>
</dbReference>
<dbReference type="InterPro" id="IPR036866">
    <property type="entry name" value="RibonucZ/Hydroxyglut_hydro"/>
</dbReference>
<dbReference type="Gene3D" id="3.40.250.10">
    <property type="entry name" value="Rhodanese-like domain"/>
    <property type="match status" value="2"/>
</dbReference>
<dbReference type="CDD" id="cd00158">
    <property type="entry name" value="RHOD"/>
    <property type="match status" value="2"/>
</dbReference>
<dbReference type="AlphaFoldDB" id="A0A8T4H5I4"/>
<dbReference type="Pfam" id="PF00753">
    <property type="entry name" value="Lactamase_B"/>
    <property type="match status" value="1"/>
</dbReference>
<dbReference type="InterPro" id="IPR044528">
    <property type="entry name" value="POD-like_MBL-fold"/>
</dbReference>
<dbReference type="RefSeq" id="WP_353545595.1">
    <property type="nucleotide sequence ID" value="NZ_JAGKSB010000001.1"/>
</dbReference>
<keyword evidence="4" id="KW-1185">Reference proteome</keyword>
<name>A0A8T4H5I4_9SPHI</name>
<dbReference type="SMART" id="SM00450">
    <property type="entry name" value="RHOD"/>
    <property type="match status" value="2"/>
</dbReference>
<evidence type="ECO:0000313" key="3">
    <source>
        <dbReference type="EMBL" id="MBP3942114.1"/>
    </source>
</evidence>
<evidence type="ECO:0000313" key="4">
    <source>
        <dbReference type="Proteomes" id="UP000679691"/>
    </source>
</evidence>
<comment type="caution">
    <text evidence="3">The sequence shown here is derived from an EMBL/GenBank/DDBJ whole genome shotgun (WGS) entry which is preliminary data.</text>
</comment>
<dbReference type="SMART" id="SM00849">
    <property type="entry name" value="Lactamase_B"/>
    <property type="match status" value="1"/>
</dbReference>
<dbReference type="InterPro" id="IPR001279">
    <property type="entry name" value="Metallo-B-lactamas"/>
</dbReference>
<dbReference type="PANTHER" id="PTHR43084">
    <property type="entry name" value="PERSULFIDE DIOXYGENASE ETHE1"/>
    <property type="match status" value="1"/>
</dbReference>
<proteinExistence type="predicted"/>
<dbReference type="InterPro" id="IPR001307">
    <property type="entry name" value="Thiosulphate_STrfase_CS"/>
</dbReference>
<keyword evidence="1" id="KW-0479">Metal-binding</keyword>
<dbReference type="GO" id="GO:0006749">
    <property type="term" value="P:glutathione metabolic process"/>
    <property type="evidence" value="ECO:0007669"/>
    <property type="project" value="InterPro"/>
</dbReference>
<protein>
    <submittedName>
        <fullName evidence="3">MBL fold metallo-hydrolase</fullName>
    </submittedName>
</protein>
<dbReference type="SUPFAM" id="SSF52821">
    <property type="entry name" value="Rhodanese/Cell cycle control phosphatase"/>
    <property type="match status" value="2"/>
</dbReference>
<dbReference type="Pfam" id="PF00581">
    <property type="entry name" value="Rhodanese"/>
    <property type="match status" value="2"/>
</dbReference>
<evidence type="ECO:0000259" key="2">
    <source>
        <dbReference type="PROSITE" id="PS50206"/>
    </source>
</evidence>
<organism evidence="3 4">
    <name type="scientific">Rhinopithecimicrobium faecis</name>
    <dbReference type="NCBI Taxonomy" id="2820698"/>
    <lineage>
        <taxon>Bacteria</taxon>
        <taxon>Pseudomonadati</taxon>
        <taxon>Bacteroidota</taxon>
        <taxon>Sphingobacteriia</taxon>
        <taxon>Sphingobacteriales</taxon>
        <taxon>Sphingobacteriaceae</taxon>
        <taxon>Rhinopithecimicrobium</taxon>
    </lineage>
</organism>
<dbReference type="Gene3D" id="3.60.15.10">
    <property type="entry name" value="Ribonuclease Z/Hydroxyacylglutathione hydrolase-like"/>
    <property type="match status" value="1"/>
</dbReference>
<dbReference type="EMBL" id="JAGKSB010000001">
    <property type="protein sequence ID" value="MBP3942114.1"/>
    <property type="molecule type" value="Genomic_DNA"/>
</dbReference>
<evidence type="ECO:0000256" key="1">
    <source>
        <dbReference type="ARBA" id="ARBA00022723"/>
    </source>
</evidence>
<accession>A0A8T4H5I4</accession>
<dbReference type="SUPFAM" id="SSF56281">
    <property type="entry name" value="Metallo-hydrolase/oxidoreductase"/>
    <property type="match status" value="1"/>
</dbReference>
<dbReference type="GO" id="GO:0050313">
    <property type="term" value="F:sulfur dioxygenase activity"/>
    <property type="evidence" value="ECO:0007669"/>
    <property type="project" value="InterPro"/>
</dbReference>
<dbReference type="GO" id="GO:0070813">
    <property type="term" value="P:hydrogen sulfide metabolic process"/>
    <property type="evidence" value="ECO:0007669"/>
    <property type="project" value="TreeGrafter"/>
</dbReference>
<dbReference type="PANTHER" id="PTHR43084:SF1">
    <property type="entry name" value="PERSULFIDE DIOXYGENASE ETHE1, MITOCHONDRIAL"/>
    <property type="match status" value="1"/>
</dbReference>
<feature type="domain" description="Rhodanese" evidence="2">
    <location>
        <begin position="275"/>
        <end position="357"/>
    </location>
</feature>